<dbReference type="Proteomes" id="UP000199410">
    <property type="component" value="Unassembled WGS sequence"/>
</dbReference>
<organism evidence="1 2">
    <name type="scientific">Lysinibacillus fusiformis</name>
    <dbReference type="NCBI Taxonomy" id="28031"/>
    <lineage>
        <taxon>Bacteria</taxon>
        <taxon>Bacillati</taxon>
        <taxon>Bacillota</taxon>
        <taxon>Bacilli</taxon>
        <taxon>Bacillales</taxon>
        <taxon>Bacillaceae</taxon>
        <taxon>Lysinibacillus</taxon>
    </lineage>
</organism>
<dbReference type="AlphaFoldDB" id="A0A1H9N1J8"/>
<comment type="caution">
    <text evidence="1">The sequence shown here is derived from an EMBL/GenBank/DDBJ whole genome shotgun (WGS) entry which is preliminary data.</text>
</comment>
<evidence type="ECO:0000313" key="1">
    <source>
        <dbReference type="EMBL" id="SER29701.1"/>
    </source>
</evidence>
<evidence type="ECO:0000313" key="2">
    <source>
        <dbReference type="Proteomes" id="UP000199410"/>
    </source>
</evidence>
<proteinExistence type="predicted"/>
<name>A0A1H9N1J8_9BACI</name>
<dbReference type="EMBL" id="FOEL01000013">
    <property type="protein sequence ID" value="SER29701.1"/>
    <property type="molecule type" value="Genomic_DNA"/>
</dbReference>
<reference evidence="1 2" key="1">
    <citation type="submission" date="2016-10" db="EMBL/GenBank/DDBJ databases">
        <authorList>
            <person name="Varghese N."/>
            <person name="Submissions S."/>
        </authorList>
    </citation>
    <scope>NUCLEOTIDE SEQUENCE [LARGE SCALE GENOMIC DNA]</scope>
    <source>
        <strain evidence="1 2">TC-13</strain>
    </source>
</reference>
<protein>
    <submittedName>
        <fullName evidence="1">Uncharacterized protein</fullName>
    </submittedName>
</protein>
<gene>
    <name evidence="1" type="ORF">SAMN02787113_03461</name>
</gene>
<sequence length="198" mass="23257">MMFEQLQVEHSLFHIDQDHIDQFKNLAAKWQMIFPQVYAKCLNTLDSWAIVLNNWVFLKSQHTDELILNPSKAIYYSINTFLLEELKKIQIIQKINHCNNDDLQYFAAFQLGNAIDLWVYKTVGKSTEADLLNSQEDKPYFLAYLDDGFQTDNTPFHRDQTRAIKILAQTIRSQNCFRITINSAVYQAVDMYEDYIAL</sequence>
<accession>A0A1H9N1J8</accession>
<dbReference type="RefSeq" id="WP_237068754.1">
    <property type="nucleotide sequence ID" value="NZ_BJOM01000001.1"/>
</dbReference>